<dbReference type="AlphaFoldDB" id="A0A0F9JUQ1"/>
<protein>
    <submittedName>
        <fullName evidence="1">Uncharacterized protein</fullName>
    </submittedName>
</protein>
<evidence type="ECO:0000313" key="1">
    <source>
        <dbReference type="EMBL" id="KKM02688.1"/>
    </source>
</evidence>
<gene>
    <name evidence="1" type="ORF">LCGC14_1781920</name>
</gene>
<proteinExistence type="predicted"/>
<organism evidence="1">
    <name type="scientific">marine sediment metagenome</name>
    <dbReference type="NCBI Taxonomy" id="412755"/>
    <lineage>
        <taxon>unclassified sequences</taxon>
        <taxon>metagenomes</taxon>
        <taxon>ecological metagenomes</taxon>
    </lineage>
</organism>
<sequence>MFSSIPVICFTNLDDYSREDWPTEFSCRPMVGDVVQSCGGKELKVVRVTHRASPLDCSGRLDLRPHLKVELHK</sequence>
<name>A0A0F9JUQ1_9ZZZZ</name>
<comment type="caution">
    <text evidence="1">The sequence shown here is derived from an EMBL/GenBank/DDBJ whole genome shotgun (WGS) entry which is preliminary data.</text>
</comment>
<reference evidence="1" key="1">
    <citation type="journal article" date="2015" name="Nature">
        <title>Complex archaea that bridge the gap between prokaryotes and eukaryotes.</title>
        <authorList>
            <person name="Spang A."/>
            <person name="Saw J.H."/>
            <person name="Jorgensen S.L."/>
            <person name="Zaremba-Niedzwiedzka K."/>
            <person name="Martijn J."/>
            <person name="Lind A.E."/>
            <person name="van Eijk R."/>
            <person name="Schleper C."/>
            <person name="Guy L."/>
            <person name="Ettema T.J."/>
        </authorList>
    </citation>
    <scope>NUCLEOTIDE SEQUENCE</scope>
</reference>
<dbReference type="EMBL" id="LAZR01016864">
    <property type="protein sequence ID" value="KKM02688.1"/>
    <property type="molecule type" value="Genomic_DNA"/>
</dbReference>
<accession>A0A0F9JUQ1</accession>